<dbReference type="Gene3D" id="3.30.930.10">
    <property type="entry name" value="Bira Bifunctional Protein, Domain 2"/>
    <property type="match status" value="1"/>
</dbReference>
<dbReference type="KEGG" id="woc:BA177_05725"/>
<evidence type="ECO:0000256" key="9">
    <source>
        <dbReference type="ARBA" id="ARBA00022884"/>
    </source>
</evidence>
<keyword evidence="3 13" id="KW-0820">tRNA-binding</keyword>
<evidence type="ECO:0000256" key="1">
    <source>
        <dbReference type="ARBA" id="ARBA00008226"/>
    </source>
</evidence>
<evidence type="ECO:0000256" key="7">
    <source>
        <dbReference type="ARBA" id="ARBA00022833"/>
    </source>
</evidence>
<dbReference type="EMBL" id="CP016268">
    <property type="protein sequence ID" value="ANO50772.1"/>
    <property type="molecule type" value="Genomic_DNA"/>
</dbReference>
<dbReference type="InterPro" id="IPR012676">
    <property type="entry name" value="TGS-like"/>
</dbReference>
<dbReference type="GO" id="GO:0005524">
    <property type="term" value="F:ATP binding"/>
    <property type="evidence" value="ECO:0007669"/>
    <property type="project" value="UniProtKB-UniRule"/>
</dbReference>
<sequence>MLTIELPDGSRREYPTPVNGVDIASSISRNLARDAVAIRVNGELRDLNRELDSDAKVEIVTRESEDGLELLRHDAAHVLAEAVKELWPDTQVTIGPAIENGFYYDFARDEPFTTEDLEIIEARMHEIVKRDEKIEREVWTRDDAVAFFRQLGEEYKAQIIEDIPAGDTLTLYRQGEFVDLCRGPHLPSTGRLGKAFRLLRVSGAYWRGDAKNAMLQRIYGTAWADPKQLRVYLTQLEEAEKRDHRRLGKIMDLFHFQEEAPGAVFWHPKGWRLFQNLIEFMRQRQTAAGYEEINTPELMDRSLWETSGHWETFGEHMYTSETEDGRNYAIKPMNCPGHVQVFKQGITSYRDLPYRLAEFGKVHRYEPSGALHGMMRVRAFTQDDAHIFCTTEQITEESVAVCELILGIYADLGFDNVIVKFADRPEVRVGEDKVWDAAENALKKALEQSGLEYSYNPGEGAFYGPKLEFVLRDAIGRDWQCGTLQVDLNMPSRLSATYIGEDGQKHTPVMLHRAIFGSLERFIGILIEHYAGNLPLWLAPTQVKVLTITSDADDYASDVVKRLRAAGISAEADLRNEKISYKVREHSVTKTPVLLAVGQREVEEQTVAVRRLGSKHQKVASLDDAIETLLAEIASRGRAA</sequence>
<keyword evidence="7 13" id="KW-0862">Zinc</keyword>
<dbReference type="Pfam" id="PF00587">
    <property type="entry name" value="tRNA-synt_2b"/>
    <property type="match status" value="1"/>
</dbReference>
<dbReference type="Pfam" id="PF07973">
    <property type="entry name" value="tRNA_SAD"/>
    <property type="match status" value="1"/>
</dbReference>
<comment type="cofactor">
    <cofactor evidence="13">
        <name>Zn(2+)</name>
        <dbReference type="ChEBI" id="CHEBI:29105"/>
    </cofactor>
    <text evidence="13">Binds 1 zinc ion per subunit.</text>
</comment>
<dbReference type="PROSITE" id="PS50862">
    <property type="entry name" value="AA_TRNA_LIGASE_II"/>
    <property type="match status" value="1"/>
</dbReference>
<dbReference type="Gene3D" id="3.30.980.10">
    <property type="entry name" value="Threonyl-trna Synthetase, Chain A, domain 2"/>
    <property type="match status" value="1"/>
</dbReference>
<dbReference type="HAMAP" id="MF_00184">
    <property type="entry name" value="Thr_tRNA_synth"/>
    <property type="match status" value="1"/>
</dbReference>
<dbReference type="CDD" id="cd01667">
    <property type="entry name" value="TGS_ThrRS"/>
    <property type="match status" value="1"/>
</dbReference>
<dbReference type="InterPro" id="IPR033728">
    <property type="entry name" value="ThrRS_core"/>
</dbReference>
<dbReference type="EC" id="6.1.1.3" evidence="13"/>
<keyword evidence="17" id="KW-1185">Reference proteome</keyword>
<keyword evidence="5 13" id="KW-0479">Metal-binding</keyword>
<dbReference type="AlphaFoldDB" id="A0A193LE33"/>
<evidence type="ECO:0000256" key="11">
    <source>
        <dbReference type="ARBA" id="ARBA00023146"/>
    </source>
</evidence>
<dbReference type="FunFam" id="3.10.20.30:FF:000005">
    <property type="entry name" value="Threonine--tRNA ligase"/>
    <property type="match status" value="1"/>
</dbReference>
<dbReference type="InterPro" id="IPR036621">
    <property type="entry name" value="Anticodon-bd_dom_sf"/>
</dbReference>
<dbReference type="InterPro" id="IPR004095">
    <property type="entry name" value="TGS"/>
</dbReference>
<keyword evidence="4 13" id="KW-0436">Ligase</keyword>
<dbReference type="PANTHER" id="PTHR11451:SF44">
    <property type="entry name" value="THREONINE--TRNA LIGASE, CHLOROPLASTIC_MITOCHONDRIAL 2"/>
    <property type="match status" value="1"/>
</dbReference>
<dbReference type="GO" id="GO:0006435">
    <property type="term" value="P:threonyl-tRNA aminoacylation"/>
    <property type="evidence" value="ECO:0007669"/>
    <property type="project" value="UniProtKB-UniRule"/>
</dbReference>
<accession>A0A193LE33</accession>
<dbReference type="OrthoDB" id="9802304at2"/>
<dbReference type="CDD" id="cd00771">
    <property type="entry name" value="ThrRS_core"/>
    <property type="match status" value="1"/>
</dbReference>
<evidence type="ECO:0000313" key="16">
    <source>
        <dbReference type="EMBL" id="ANO50772.1"/>
    </source>
</evidence>
<dbReference type="Pfam" id="PF03129">
    <property type="entry name" value="HGTP_anticodon"/>
    <property type="match status" value="1"/>
</dbReference>
<feature type="binding site" evidence="13">
    <location>
        <position position="335"/>
    </location>
    <ligand>
        <name>Zn(2+)</name>
        <dbReference type="ChEBI" id="CHEBI:29105"/>
        <note>catalytic</note>
    </ligand>
</feature>
<feature type="domain" description="Aminoacyl-transfer RNA synthetases class-II family profile" evidence="14">
    <location>
        <begin position="262"/>
        <end position="535"/>
    </location>
</feature>
<keyword evidence="9 13" id="KW-0694">RNA-binding</keyword>
<evidence type="ECO:0000256" key="8">
    <source>
        <dbReference type="ARBA" id="ARBA00022840"/>
    </source>
</evidence>
<dbReference type="Gene3D" id="3.30.54.20">
    <property type="match status" value="1"/>
</dbReference>
<dbReference type="SUPFAM" id="SSF52954">
    <property type="entry name" value="Class II aaRS ABD-related"/>
    <property type="match status" value="1"/>
</dbReference>
<feature type="binding site" evidence="13">
    <location>
        <position position="512"/>
    </location>
    <ligand>
        <name>Zn(2+)</name>
        <dbReference type="ChEBI" id="CHEBI:29105"/>
        <note>catalytic</note>
    </ligand>
</feature>
<evidence type="ECO:0000256" key="3">
    <source>
        <dbReference type="ARBA" id="ARBA00022555"/>
    </source>
</evidence>
<dbReference type="STRING" id="1548547.BA177_05725"/>
<dbReference type="GO" id="GO:0046872">
    <property type="term" value="F:metal ion binding"/>
    <property type="evidence" value="ECO:0007669"/>
    <property type="project" value="UniProtKB-KW"/>
</dbReference>
<dbReference type="SMART" id="SM00863">
    <property type="entry name" value="tRNA_SAD"/>
    <property type="match status" value="1"/>
</dbReference>
<organism evidence="16 17">
    <name type="scientific">Woeseia oceani</name>
    <dbReference type="NCBI Taxonomy" id="1548547"/>
    <lineage>
        <taxon>Bacteria</taxon>
        <taxon>Pseudomonadati</taxon>
        <taxon>Pseudomonadota</taxon>
        <taxon>Gammaproteobacteria</taxon>
        <taxon>Woeseiales</taxon>
        <taxon>Woeseiaceae</taxon>
        <taxon>Woeseia</taxon>
    </lineage>
</organism>
<dbReference type="GO" id="GO:0000049">
    <property type="term" value="F:tRNA binding"/>
    <property type="evidence" value="ECO:0007669"/>
    <property type="project" value="UniProtKB-KW"/>
</dbReference>
<dbReference type="NCBIfam" id="TIGR00418">
    <property type="entry name" value="thrS"/>
    <property type="match status" value="1"/>
</dbReference>
<dbReference type="Pfam" id="PF02824">
    <property type="entry name" value="TGS"/>
    <property type="match status" value="1"/>
</dbReference>
<feature type="domain" description="TGS" evidence="15">
    <location>
        <begin position="1"/>
        <end position="61"/>
    </location>
</feature>
<dbReference type="InterPro" id="IPR012675">
    <property type="entry name" value="Beta-grasp_dom_sf"/>
</dbReference>
<dbReference type="InterPro" id="IPR004154">
    <property type="entry name" value="Anticodon-bd"/>
</dbReference>
<evidence type="ECO:0000256" key="10">
    <source>
        <dbReference type="ARBA" id="ARBA00022917"/>
    </source>
</evidence>
<proteinExistence type="inferred from homology"/>
<keyword evidence="6 13" id="KW-0547">Nucleotide-binding</keyword>
<dbReference type="SUPFAM" id="SSF55186">
    <property type="entry name" value="ThrRS/AlaRS common domain"/>
    <property type="match status" value="1"/>
</dbReference>
<evidence type="ECO:0000259" key="14">
    <source>
        <dbReference type="PROSITE" id="PS50862"/>
    </source>
</evidence>
<dbReference type="PANTHER" id="PTHR11451">
    <property type="entry name" value="THREONINE-TRNA LIGASE"/>
    <property type="match status" value="1"/>
</dbReference>
<comment type="subcellular location">
    <subcellularLocation>
        <location evidence="13">Cytoplasm</location>
    </subcellularLocation>
</comment>
<dbReference type="InterPro" id="IPR002320">
    <property type="entry name" value="Thr-tRNA-ligase_IIa"/>
</dbReference>
<dbReference type="GO" id="GO:0005737">
    <property type="term" value="C:cytoplasm"/>
    <property type="evidence" value="ECO:0007669"/>
    <property type="project" value="UniProtKB-SubCell"/>
</dbReference>
<name>A0A193LE33_9GAMM</name>
<evidence type="ECO:0000256" key="2">
    <source>
        <dbReference type="ARBA" id="ARBA00022490"/>
    </source>
</evidence>
<dbReference type="SUPFAM" id="SSF81271">
    <property type="entry name" value="TGS-like"/>
    <property type="match status" value="1"/>
</dbReference>
<keyword evidence="11 13" id="KW-0030">Aminoacyl-tRNA synthetase</keyword>
<comment type="caution">
    <text evidence="13">Lacks conserved residue(s) required for the propagation of feature annotation.</text>
</comment>
<comment type="similarity">
    <text evidence="1 13">Belongs to the class-II aminoacyl-tRNA synthetase family.</text>
</comment>
<dbReference type="FunFam" id="3.40.50.800:FF:000001">
    <property type="entry name" value="Threonine--tRNA ligase"/>
    <property type="match status" value="1"/>
</dbReference>
<evidence type="ECO:0000259" key="15">
    <source>
        <dbReference type="PROSITE" id="PS51880"/>
    </source>
</evidence>
<dbReference type="InterPro" id="IPR012947">
    <property type="entry name" value="tRNA_SAD"/>
</dbReference>
<evidence type="ECO:0000256" key="6">
    <source>
        <dbReference type="ARBA" id="ARBA00022741"/>
    </source>
</evidence>
<dbReference type="FunFam" id="3.30.930.10:FF:000002">
    <property type="entry name" value="Threonine--tRNA ligase"/>
    <property type="match status" value="1"/>
</dbReference>
<gene>
    <name evidence="13" type="primary">thrS</name>
    <name evidence="16" type="ORF">BA177_05725</name>
</gene>
<dbReference type="SUPFAM" id="SSF55681">
    <property type="entry name" value="Class II aaRS and biotin synthetases"/>
    <property type="match status" value="1"/>
</dbReference>
<dbReference type="Proteomes" id="UP000092695">
    <property type="component" value="Chromosome"/>
</dbReference>
<comment type="catalytic activity">
    <reaction evidence="12 13">
        <text>tRNA(Thr) + L-threonine + ATP = L-threonyl-tRNA(Thr) + AMP + diphosphate + H(+)</text>
        <dbReference type="Rhea" id="RHEA:24624"/>
        <dbReference type="Rhea" id="RHEA-COMP:9670"/>
        <dbReference type="Rhea" id="RHEA-COMP:9704"/>
        <dbReference type="ChEBI" id="CHEBI:15378"/>
        <dbReference type="ChEBI" id="CHEBI:30616"/>
        <dbReference type="ChEBI" id="CHEBI:33019"/>
        <dbReference type="ChEBI" id="CHEBI:57926"/>
        <dbReference type="ChEBI" id="CHEBI:78442"/>
        <dbReference type="ChEBI" id="CHEBI:78534"/>
        <dbReference type="ChEBI" id="CHEBI:456215"/>
        <dbReference type="EC" id="6.1.1.3"/>
    </reaction>
</comment>
<evidence type="ECO:0000256" key="13">
    <source>
        <dbReference type="HAMAP-Rule" id="MF_00184"/>
    </source>
</evidence>
<dbReference type="GO" id="GO:0004829">
    <property type="term" value="F:threonine-tRNA ligase activity"/>
    <property type="evidence" value="ECO:0007669"/>
    <property type="project" value="UniProtKB-UniRule"/>
</dbReference>
<dbReference type="InterPro" id="IPR045864">
    <property type="entry name" value="aa-tRNA-synth_II/BPL/LPL"/>
</dbReference>
<keyword evidence="2 13" id="KW-0963">Cytoplasm</keyword>
<dbReference type="Gene3D" id="3.10.20.30">
    <property type="match status" value="1"/>
</dbReference>
<evidence type="ECO:0000256" key="12">
    <source>
        <dbReference type="ARBA" id="ARBA00049515"/>
    </source>
</evidence>
<keyword evidence="8 13" id="KW-0067">ATP-binding</keyword>
<dbReference type="Gene3D" id="3.40.50.800">
    <property type="entry name" value="Anticodon-binding domain"/>
    <property type="match status" value="1"/>
</dbReference>
<evidence type="ECO:0000313" key="17">
    <source>
        <dbReference type="Proteomes" id="UP000092695"/>
    </source>
</evidence>
<dbReference type="FunFam" id="3.30.54.20:FF:000002">
    <property type="entry name" value="Threonine--tRNA ligase"/>
    <property type="match status" value="1"/>
</dbReference>
<evidence type="ECO:0000256" key="4">
    <source>
        <dbReference type="ARBA" id="ARBA00022598"/>
    </source>
</evidence>
<reference evidence="16 17" key="1">
    <citation type="submission" date="2016-06" db="EMBL/GenBank/DDBJ databases">
        <title>Complete genome sequence of a deep-branching marine Gamma Proteobacterium Woeseia oceani type strain XK5.</title>
        <authorList>
            <person name="Mu D."/>
            <person name="Du Z."/>
        </authorList>
    </citation>
    <scope>NUCLEOTIDE SEQUENCE [LARGE SCALE GENOMIC DNA]</scope>
    <source>
        <strain evidence="16 17">XK5</strain>
    </source>
</reference>
<dbReference type="InterPro" id="IPR047246">
    <property type="entry name" value="ThrRS_anticodon"/>
</dbReference>
<dbReference type="PRINTS" id="PR01047">
    <property type="entry name" value="TRNASYNTHTHR"/>
</dbReference>
<dbReference type="RefSeq" id="WP_068614038.1">
    <property type="nucleotide sequence ID" value="NZ_CP016268.1"/>
</dbReference>
<evidence type="ECO:0000256" key="5">
    <source>
        <dbReference type="ARBA" id="ARBA00022723"/>
    </source>
</evidence>
<dbReference type="PROSITE" id="PS51880">
    <property type="entry name" value="TGS"/>
    <property type="match status" value="1"/>
</dbReference>
<dbReference type="FunFam" id="3.30.980.10:FF:000005">
    <property type="entry name" value="Threonyl-tRNA synthetase, mitochondrial"/>
    <property type="match status" value="1"/>
</dbReference>
<dbReference type="CDD" id="cd00860">
    <property type="entry name" value="ThrRS_anticodon"/>
    <property type="match status" value="1"/>
</dbReference>
<keyword evidence="10 13" id="KW-0648">Protein biosynthesis</keyword>
<comment type="subunit">
    <text evidence="13">Homodimer.</text>
</comment>
<dbReference type="InterPro" id="IPR002314">
    <property type="entry name" value="aa-tRNA-synt_IIb"/>
</dbReference>
<protein>
    <recommendedName>
        <fullName evidence="13">Threonine--tRNA ligase</fullName>
        <ecNumber evidence="13">6.1.1.3</ecNumber>
    </recommendedName>
    <alternativeName>
        <fullName evidence="13">Threonyl-tRNA synthetase</fullName>
        <shortName evidence="13">ThrRS</shortName>
    </alternativeName>
</protein>
<dbReference type="InterPro" id="IPR018163">
    <property type="entry name" value="Thr/Ala-tRNA-synth_IIc_edit"/>
</dbReference>
<feature type="binding site" evidence="13">
    <location>
        <position position="386"/>
    </location>
    <ligand>
        <name>Zn(2+)</name>
        <dbReference type="ChEBI" id="CHEBI:29105"/>
        <note>catalytic</note>
    </ligand>
</feature>
<dbReference type="InterPro" id="IPR006195">
    <property type="entry name" value="aa-tRNA-synth_II"/>
</dbReference>